<evidence type="ECO:0000313" key="2">
    <source>
        <dbReference type="EMBL" id="KAK5865920.1"/>
    </source>
</evidence>
<evidence type="ECO:0000256" key="1">
    <source>
        <dbReference type="SAM" id="MobiDB-lite"/>
    </source>
</evidence>
<sequence>MCFSPAVQPDAAAASLDLLNVGNSSNIAILRPCRERAARPDTSASGDPFSPGGGGTTPQHEDDWLLED</sequence>
<feature type="region of interest" description="Disordered" evidence="1">
    <location>
        <begin position="32"/>
        <end position="68"/>
    </location>
</feature>
<dbReference type="AlphaFoldDB" id="A0AAN7XSE3"/>
<organism evidence="2 3">
    <name type="scientific">Eleginops maclovinus</name>
    <name type="common">Patagonian blennie</name>
    <name type="synonym">Eleginus maclovinus</name>
    <dbReference type="NCBI Taxonomy" id="56733"/>
    <lineage>
        <taxon>Eukaryota</taxon>
        <taxon>Metazoa</taxon>
        <taxon>Chordata</taxon>
        <taxon>Craniata</taxon>
        <taxon>Vertebrata</taxon>
        <taxon>Euteleostomi</taxon>
        <taxon>Actinopterygii</taxon>
        <taxon>Neopterygii</taxon>
        <taxon>Teleostei</taxon>
        <taxon>Neoteleostei</taxon>
        <taxon>Acanthomorphata</taxon>
        <taxon>Eupercaria</taxon>
        <taxon>Perciformes</taxon>
        <taxon>Notothenioidei</taxon>
        <taxon>Eleginopidae</taxon>
        <taxon>Eleginops</taxon>
    </lineage>
</organism>
<dbReference type="EMBL" id="JAUZQC010000009">
    <property type="protein sequence ID" value="KAK5865920.1"/>
    <property type="molecule type" value="Genomic_DNA"/>
</dbReference>
<proteinExistence type="predicted"/>
<gene>
    <name evidence="2" type="ORF">PBY51_020150</name>
</gene>
<name>A0AAN7XSE3_ELEMC</name>
<reference evidence="2 3" key="1">
    <citation type="journal article" date="2023" name="Genes (Basel)">
        <title>Chromosome-Level Genome Assembly and Circadian Gene Repertoire of the Patagonia Blennie Eleginops maclovinus-The Closest Ancestral Proxy of Antarctic Cryonotothenioids.</title>
        <authorList>
            <person name="Cheng C.C."/>
            <person name="Rivera-Colon A.G."/>
            <person name="Minhas B.F."/>
            <person name="Wilson L."/>
            <person name="Rayamajhi N."/>
            <person name="Vargas-Chacoff L."/>
            <person name="Catchen J.M."/>
        </authorList>
    </citation>
    <scope>NUCLEOTIDE SEQUENCE [LARGE SCALE GENOMIC DNA]</scope>
    <source>
        <strain evidence="2">JMC-PN-2008</strain>
    </source>
</reference>
<dbReference type="Proteomes" id="UP001346869">
    <property type="component" value="Unassembled WGS sequence"/>
</dbReference>
<reference evidence="2 3" key="2">
    <citation type="journal article" date="2023" name="Mol. Biol. Evol.">
        <title>Genomics of Secondarily Temperate Adaptation in the Only Non-Antarctic Icefish.</title>
        <authorList>
            <person name="Rivera-Colon A.G."/>
            <person name="Rayamajhi N."/>
            <person name="Minhas B.F."/>
            <person name="Madrigal G."/>
            <person name="Bilyk K.T."/>
            <person name="Yoon V."/>
            <person name="Hune M."/>
            <person name="Gregory S."/>
            <person name="Cheng C.H.C."/>
            <person name="Catchen J.M."/>
        </authorList>
    </citation>
    <scope>NUCLEOTIDE SEQUENCE [LARGE SCALE GENOMIC DNA]</scope>
    <source>
        <strain evidence="2">JMC-PN-2008</strain>
    </source>
</reference>
<feature type="compositionally biased region" description="Basic and acidic residues" evidence="1">
    <location>
        <begin position="59"/>
        <end position="68"/>
    </location>
</feature>
<evidence type="ECO:0000313" key="3">
    <source>
        <dbReference type="Proteomes" id="UP001346869"/>
    </source>
</evidence>
<keyword evidence="3" id="KW-1185">Reference proteome</keyword>
<protein>
    <submittedName>
        <fullName evidence="2">Uncharacterized protein</fullName>
    </submittedName>
</protein>
<comment type="caution">
    <text evidence="2">The sequence shown here is derived from an EMBL/GenBank/DDBJ whole genome shotgun (WGS) entry which is preliminary data.</text>
</comment>
<accession>A0AAN7XSE3</accession>